<dbReference type="Proteomes" id="UP000007800">
    <property type="component" value="Unassembled WGS sequence"/>
</dbReference>
<feature type="region of interest" description="Disordered" evidence="1">
    <location>
        <begin position="1"/>
        <end position="74"/>
    </location>
</feature>
<organism evidence="3">
    <name type="scientific">Perkinsus marinus (strain ATCC 50983 / TXsc)</name>
    <dbReference type="NCBI Taxonomy" id="423536"/>
    <lineage>
        <taxon>Eukaryota</taxon>
        <taxon>Sar</taxon>
        <taxon>Alveolata</taxon>
        <taxon>Perkinsozoa</taxon>
        <taxon>Perkinsea</taxon>
        <taxon>Perkinsida</taxon>
        <taxon>Perkinsidae</taxon>
        <taxon>Perkinsus</taxon>
    </lineage>
</organism>
<dbReference type="InParanoid" id="C5LV50"/>
<keyword evidence="3" id="KW-1185">Reference proteome</keyword>
<dbReference type="GeneID" id="9045738"/>
<dbReference type="EMBL" id="GG685763">
    <property type="protein sequence ID" value="EEQ99389.1"/>
    <property type="molecule type" value="Genomic_DNA"/>
</dbReference>
<dbReference type="AlphaFoldDB" id="C5LV50"/>
<evidence type="ECO:0000313" key="2">
    <source>
        <dbReference type="EMBL" id="EEQ99389.1"/>
    </source>
</evidence>
<evidence type="ECO:0000256" key="1">
    <source>
        <dbReference type="SAM" id="MobiDB-lite"/>
    </source>
</evidence>
<evidence type="ECO:0000313" key="3">
    <source>
        <dbReference type="Proteomes" id="UP000007800"/>
    </source>
</evidence>
<reference evidence="2 3" key="1">
    <citation type="submission" date="2008-07" db="EMBL/GenBank/DDBJ databases">
        <authorList>
            <person name="El-Sayed N."/>
            <person name="Caler E."/>
            <person name="Inman J."/>
            <person name="Amedeo P."/>
            <person name="Hass B."/>
            <person name="Wortman J."/>
        </authorList>
    </citation>
    <scope>NUCLEOTIDE SEQUENCE [LARGE SCALE GENOMIC DNA]</scope>
    <source>
        <strain evidence="3">ATCC 50983 / TXsc</strain>
    </source>
</reference>
<proteinExistence type="predicted"/>
<gene>
    <name evidence="2" type="ORF">Pmar_PMAR003783</name>
</gene>
<sequence length="108" mass="12246">MSNQSSILQFFGPQKRLRAEMEDESCPPSSDEGGDESGDERAQAEGADLPDDIDQELSPLDDEGFSSESDTSPLEYNRLRKFARPIRPCSLLISRGLRIKTRWFLRRP</sequence>
<protein>
    <submittedName>
        <fullName evidence="2">Uncharacterized protein</fullName>
    </submittedName>
</protein>
<name>C5LV50_PERM5</name>
<accession>C5LV50</accession>
<dbReference type="RefSeq" id="XP_002766672.1">
    <property type="nucleotide sequence ID" value="XM_002766626.1"/>
</dbReference>
<feature type="compositionally biased region" description="Acidic residues" evidence="1">
    <location>
        <begin position="48"/>
        <end position="65"/>
    </location>
</feature>